<dbReference type="AlphaFoldDB" id="A0AAN6Q1S8"/>
<evidence type="ECO:0000313" key="2">
    <source>
        <dbReference type="Proteomes" id="UP001305647"/>
    </source>
</evidence>
<dbReference type="EMBL" id="MU863633">
    <property type="protein sequence ID" value="KAK4102015.1"/>
    <property type="molecule type" value="Genomic_DNA"/>
</dbReference>
<gene>
    <name evidence="1" type="ORF">N658DRAFT_44016</name>
</gene>
<proteinExistence type="predicted"/>
<reference evidence="1" key="2">
    <citation type="submission" date="2023-05" db="EMBL/GenBank/DDBJ databases">
        <authorList>
            <consortium name="Lawrence Berkeley National Laboratory"/>
            <person name="Steindorff A."/>
            <person name="Hensen N."/>
            <person name="Bonometti L."/>
            <person name="Westerberg I."/>
            <person name="Brannstrom I.O."/>
            <person name="Guillou S."/>
            <person name="Cros-Aarteil S."/>
            <person name="Calhoun S."/>
            <person name="Haridas S."/>
            <person name="Kuo A."/>
            <person name="Mondo S."/>
            <person name="Pangilinan J."/>
            <person name="Riley R."/>
            <person name="Labutti K."/>
            <person name="Andreopoulos B."/>
            <person name="Lipzen A."/>
            <person name="Chen C."/>
            <person name="Yanf M."/>
            <person name="Daum C."/>
            <person name="Ng V."/>
            <person name="Clum A."/>
            <person name="Ohm R."/>
            <person name="Martin F."/>
            <person name="Silar P."/>
            <person name="Natvig D."/>
            <person name="Lalanne C."/>
            <person name="Gautier V."/>
            <person name="Ament-Velasquez S.L."/>
            <person name="Kruys A."/>
            <person name="Hutchinson M.I."/>
            <person name="Powell A.J."/>
            <person name="Barry K."/>
            <person name="Miller A.N."/>
            <person name="Grigoriev I.V."/>
            <person name="Debuchy R."/>
            <person name="Gladieux P."/>
            <person name="Thoren M.H."/>
            <person name="Johannesson H."/>
        </authorList>
    </citation>
    <scope>NUCLEOTIDE SEQUENCE</scope>
    <source>
        <strain evidence="1">CBS 757.83</strain>
    </source>
</reference>
<comment type="caution">
    <text evidence="1">The sequence shown here is derived from an EMBL/GenBank/DDBJ whole genome shotgun (WGS) entry which is preliminary data.</text>
</comment>
<protein>
    <submittedName>
        <fullName evidence="1">Uncharacterized protein</fullName>
    </submittedName>
</protein>
<evidence type="ECO:0000313" key="1">
    <source>
        <dbReference type="EMBL" id="KAK4102015.1"/>
    </source>
</evidence>
<keyword evidence="2" id="KW-1185">Reference proteome</keyword>
<sequence>MQLWHMAHLSARLNLTRSRASPASSLFALINVELARAMAFYMVNRRRNDDGVCDEANGGVTATRQSRTRGLGPFWRGIRIGHGGPFRPHMAPGGGGGEQGCVQESAQQGLWPPGPDYIIPPVELASRGRGSARGWFQLPSPMGSAIPSCEEALLARRGLGFSQPLLTAERLVDHHDNEEITMMNSYSQSSVSGP</sequence>
<accession>A0AAN6Q1S8</accession>
<organism evidence="1 2">
    <name type="scientific">Parathielavia hyrcaniae</name>
    <dbReference type="NCBI Taxonomy" id="113614"/>
    <lineage>
        <taxon>Eukaryota</taxon>
        <taxon>Fungi</taxon>
        <taxon>Dikarya</taxon>
        <taxon>Ascomycota</taxon>
        <taxon>Pezizomycotina</taxon>
        <taxon>Sordariomycetes</taxon>
        <taxon>Sordariomycetidae</taxon>
        <taxon>Sordariales</taxon>
        <taxon>Chaetomiaceae</taxon>
        <taxon>Parathielavia</taxon>
    </lineage>
</organism>
<name>A0AAN6Q1S8_9PEZI</name>
<reference evidence="1" key="1">
    <citation type="journal article" date="2023" name="Mol. Phylogenet. Evol.">
        <title>Genome-scale phylogeny and comparative genomics of the fungal order Sordariales.</title>
        <authorList>
            <person name="Hensen N."/>
            <person name="Bonometti L."/>
            <person name="Westerberg I."/>
            <person name="Brannstrom I.O."/>
            <person name="Guillou S."/>
            <person name="Cros-Aarteil S."/>
            <person name="Calhoun S."/>
            <person name="Haridas S."/>
            <person name="Kuo A."/>
            <person name="Mondo S."/>
            <person name="Pangilinan J."/>
            <person name="Riley R."/>
            <person name="LaButti K."/>
            <person name="Andreopoulos B."/>
            <person name="Lipzen A."/>
            <person name="Chen C."/>
            <person name="Yan M."/>
            <person name="Daum C."/>
            <person name="Ng V."/>
            <person name="Clum A."/>
            <person name="Steindorff A."/>
            <person name="Ohm R.A."/>
            <person name="Martin F."/>
            <person name="Silar P."/>
            <person name="Natvig D.O."/>
            <person name="Lalanne C."/>
            <person name="Gautier V."/>
            <person name="Ament-Velasquez S.L."/>
            <person name="Kruys A."/>
            <person name="Hutchinson M.I."/>
            <person name="Powell A.J."/>
            <person name="Barry K."/>
            <person name="Miller A.N."/>
            <person name="Grigoriev I.V."/>
            <person name="Debuchy R."/>
            <person name="Gladieux P."/>
            <person name="Hiltunen Thoren M."/>
            <person name="Johannesson H."/>
        </authorList>
    </citation>
    <scope>NUCLEOTIDE SEQUENCE</scope>
    <source>
        <strain evidence="1">CBS 757.83</strain>
    </source>
</reference>
<dbReference type="Proteomes" id="UP001305647">
    <property type="component" value="Unassembled WGS sequence"/>
</dbReference>